<dbReference type="Proteomes" id="UP000031668">
    <property type="component" value="Unassembled WGS sequence"/>
</dbReference>
<proteinExistence type="predicted"/>
<evidence type="ECO:0000313" key="1">
    <source>
        <dbReference type="EMBL" id="KII72101.1"/>
    </source>
</evidence>
<organism evidence="1 2">
    <name type="scientific">Thelohanellus kitauei</name>
    <name type="common">Myxosporean</name>
    <dbReference type="NCBI Taxonomy" id="669202"/>
    <lineage>
        <taxon>Eukaryota</taxon>
        <taxon>Metazoa</taxon>
        <taxon>Cnidaria</taxon>
        <taxon>Myxozoa</taxon>
        <taxon>Myxosporea</taxon>
        <taxon>Bivalvulida</taxon>
        <taxon>Platysporina</taxon>
        <taxon>Myxobolidae</taxon>
        <taxon>Thelohanellus</taxon>
    </lineage>
</organism>
<comment type="caution">
    <text evidence="1">The sequence shown here is derived from an EMBL/GenBank/DDBJ whole genome shotgun (WGS) entry which is preliminary data.</text>
</comment>
<gene>
    <name evidence="1" type="ORF">RF11_00513</name>
</gene>
<evidence type="ECO:0000313" key="2">
    <source>
        <dbReference type="Proteomes" id="UP000031668"/>
    </source>
</evidence>
<keyword evidence="2" id="KW-1185">Reference proteome</keyword>
<name>A0A0C2MXP5_THEKT</name>
<dbReference type="EMBL" id="JWZT01001390">
    <property type="protein sequence ID" value="KII72101.1"/>
    <property type="molecule type" value="Genomic_DNA"/>
</dbReference>
<dbReference type="AlphaFoldDB" id="A0A0C2MXP5"/>
<reference evidence="1 2" key="1">
    <citation type="journal article" date="2014" name="Genome Biol. Evol.">
        <title>The genome of the myxosporean Thelohanellus kitauei shows adaptations to nutrient acquisition within its fish host.</title>
        <authorList>
            <person name="Yang Y."/>
            <person name="Xiong J."/>
            <person name="Zhou Z."/>
            <person name="Huo F."/>
            <person name="Miao W."/>
            <person name="Ran C."/>
            <person name="Liu Y."/>
            <person name="Zhang J."/>
            <person name="Feng J."/>
            <person name="Wang M."/>
            <person name="Wang M."/>
            <person name="Wang L."/>
            <person name="Yao B."/>
        </authorList>
    </citation>
    <scope>NUCLEOTIDE SEQUENCE [LARGE SCALE GENOMIC DNA]</scope>
    <source>
        <strain evidence="1">Wuqing</strain>
    </source>
</reference>
<sequence>MPLDKSCLSSLNNSIEEHNCSRGPRRKNKLPLSEDAVAGLDNNHLLGAIKECDNSIRFCQYEIWRSQENKQLLLSEFEKRTSEIVNLKGDQIGLLSEFIVFNNELIKTFVDVYENNFSDLLTVADQVSRHLETMNNMKSNIETRENMENNSILCSMTDQLERGRILKESLFEILSKNYATEMSHTFENYHIEQLLFDRDDASEENQILKRTIYQQTHLITQLSAENQRLLKLAASAKSGSSPAVISESLYNGTEPLRNVCNRYQQEMRRSVKNLENLIKFAKSDSISCVTLDDHSKLTADELMDMVKKCDESLDVIKTLYHQSHSIQMVNHVKKLQENIETIRNRIDLMLAKISGNESRV</sequence>
<protein>
    <submittedName>
        <fullName evidence="1">Uncharacterized protein</fullName>
    </submittedName>
</protein>
<dbReference type="OrthoDB" id="10611608at2759"/>
<accession>A0A0C2MXP5</accession>